<evidence type="ECO:0000259" key="2">
    <source>
        <dbReference type="PROSITE" id="PS51194"/>
    </source>
</evidence>
<dbReference type="InterPro" id="IPR025202">
    <property type="entry name" value="PLD-like_dom"/>
</dbReference>
<name>A0AAE6X3K9_9STAP</name>
<dbReference type="InterPro" id="IPR021835">
    <property type="entry name" value="DUF3427"/>
</dbReference>
<dbReference type="SUPFAM" id="SSF56024">
    <property type="entry name" value="Phospholipase D/nuclease"/>
    <property type="match status" value="1"/>
</dbReference>
<dbReference type="GO" id="GO:0016787">
    <property type="term" value="F:hydrolase activity"/>
    <property type="evidence" value="ECO:0007669"/>
    <property type="project" value="InterPro"/>
</dbReference>
<dbReference type="SMART" id="SM00490">
    <property type="entry name" value="HELICc"/>
    <property type="match status" value="1"/>
</dbReference>
<organism evidence="3 4">
    <name type="scientific">Macrococcoides canis</name>
    <dbReference type="NCBI Taxonomy" id="1855823"/>
    <lineage>
        <taxon>Bacteria</taxon>
        <taxon>Bacillati</taxon>
        <taxon>Bacillota</taxon>
        <taxon>Bacilli</taxon>
        <taxon>Bacillales</taxon>
        <taxon>Staphylococcaceae</taxon>
        <taxon>Macrococcoides</taxon>
    </lineage>
</organism>
<protein>
    <submittedName>
        <fullName evidence="3">DUF3427 domain-containing protein</fullName>
    </submittedName>
</protein>
<dbReference type="InterPro" id="IPR050742">
    <property type="entry name" value="Helicase_Restrict-Modif_Enz"/>
</dbReference>
<dbReference type="SMART" id="SM00487">
    <property type="entry name" value="DEXDc"/>
    <property type="match status" value="1"/>
</dbReference>
<dbReference type="Gene3D" id="3.40.50.300">
    <property type="entry name" value="P-loop containing nucleotide triphosphate hydrolases"/>
    <property type="match status" value="2"/>
</dbReference>
<dbReference type="EMBL" id="CP047363">
    <property type="protein sequence ID" value="QIH78905.1"/>
    <property type="molecule type" value="Genomic_DNA"/>
</dbReference>
<dbReference type="PROSITE" id="PS51194">
    <property type="entry name" value="HELICASE_CTER"/>
    <property type="match status" value="1"/>
</dbReference>
<evidence type="ECO:0000259" key="1">
    <source>
        <dbReference type="PROSITE" id="PS51192"/>
    </source>
</evidence>
<dbReference type="Pfam" id="PF11907">
    <property type="entry name" value="DUF3427"/>
    <property type="match status" value="1"/>
</dbReference>
<dbReference type="CDD" id="cd18799">
    <property type="entry name" value="SF2_C_EcoAI-like"/>
    <property type="match status" value="1"/>
</dbReference>
<dbReference type="PANTHER" id="PTHR47396:SF1">
    <property type="entry name" value="ATP-DEPENDENT HELICASE IRC3-RELATED"/>
    <property type="match status" value="1"/>
</dbReference>
<feature type="domain" description="Helicase ATP-binding" evidence="1">
    <location>
        <begin position="311"/>
        <end position="461"/>
    </location>
</feature>
<dbReference type="AlphaFoldDB" id="A0AAE6X3K9"/>
<dbReference type="Proteomes" id="UP000501122">
    <property type="component" value="Chromosome"/>
</dbReference>
<dbReference type="Pfam" id="PF04851">
    <property type="entry name" value="ResIII"/>
    <property type="match status" value="1"/>
</dbReference>
<dbReference type="CDD" id="cd18032">
    <property type="entry name" value="DEXHc_RE_I_III_res"/>
    <property type="match status" value="1"/>
</dbReference>
<dbReference type="PROSITE" id="PS51192">
    <property type="entry name" value="HELICASE_ATP_BIND_1"/>
    <property type="match status" value="1"/>
</dbReference>
<dbReference type="RefSeq" id="WP_164953735.1">
    <property type="nucleotide sequence ID" value="NZ_CP047363.1"/>
</dbReference>
<dbReference type="Gene3D" id="3.30.870.10">
    <property type="entry name" value="Endonuclease Chain A"/>
    <property type="match status" value="1"/>
</dbReference>
<reference evidence="3" key="1">
    <citation type="journal article" date="2020" name="Antimicrob. Agents Chemother.">
        <title>The novel macrolide resistance genes mef(D), msr(F) and msr(H) are present on resistance islands in Macrococcus canis, Macrococcus caseolyticus and Staphylococcus aureus.</title>
        <authorList>
            <person name="Schwendener S."/>
            <person name="Dona V."/>
            <person name="Perreten V."/>
        </authorList>
    </citation>
    <scope>NUCLEOTIDE SEQUENCE</scope>
    <source>
        <strain evidence="3">Epi0076A</strain>
    </source>
</reference>
<dbReference type="GO" id="GO:0005524">
    <property type="term" value="F:ATP binding"/>
    <property type="evidence" value="ECO:0007669"/>
    <property type="project" value="InterPro"/>
</dbReference>
<dbReference type="GO" id="GO:0003677">
    <property type="term" value="F:DNA binding"/>
    <property type="evidence" value="ECO:0007669"/>
    <property type="project" value="InterPro"/>
</dbReference>
<sequence length="1047" mass="122613">MDKFSYVYETLSNDTKSEHEYDLKVETLDKDQSIKYVINEKEFELANELLSYNSDKELMSYINKIRKEVRSFPFSLKLIGNEEFDVHDKFQLLQTKLITNTLQENLLDNLISELNTCDSFDIIVSFIKNSGFNCLLNTLEELEKKGIQGRIITTTYMSVTDSDSLRKLLNYKNLKVKIYESKEIKDSFHTKAYIFKRNSFKNISTMSSVIIGSSNISETALKTGEEWNIRTYERSSDNIYQDMNQRFEYLWNHEKTVELCGAYIAEYEKFIKEKNVLKPFFYTFNSRYKDNDNNEIKPNSMQKEALINFQKLLDERKNKGLIIAATGSGKTLLSAWCAKQMKANKVLFIAHSEELVKGAFKSFKKVFREVDDKNFGLYVGEYNEIKPFTFASIQKFNNNKEIFKELNYDLVVIDEFHHAAAKSYRSLLKMLTPKFLLGLTATPERTDGENIYSLVDNNVIIDIRLRDALEHELLVPFQYYGISDDFVDLSNVNKFSDKEILAALLKRNNERVDFIINSLNKFAIQGKRKCIAFSQSVEHAEKLSEAFNKQGYKSICLTGKNKPEERSFYIKKLQDEDDDLEFIFTVDLFNEGVDIPEINLILFLRPTKSPIIFTQQLGRGLRKHETKEILIVLDFVTNDFNNYLIPIALIGEKYIKDKAEIKAQVRSGFNDISKYIHVELDKKSKHRILKSLDSFEPFNKKNIIIELNDFLLQLRNSEKAMQDHKLNILDFLNSDDAPNIDFIMKRKDLPNISVINKVLENERDVDKKINTKEEYVKILNSISAFLPLRRIIDFIVLTETYLNNQVSYNDVVNYLEANFSIQINDILERKIKLSIERMSKIDIKINNEPLLKFEKDNLILKNTISLDDDIKEEIKSYQDYGVLTYKKDQNIEKMLTDFPFEINKSYYTIDLANIMRMNAKSAEWMTGFKSEGHHHFILVTIIKDKSKYAIKQDYQDYFINNELFHWESSNSKTATSTVKKALESNDTNKKYHLFIRREQKNIFVQPYKYYGEVDFISKEGDLPMNIVWKLKNPISNATLEEYKIENN</sequence>
<dbReference type="Pfam" id="PF13091">
    <property type="entry name" value="PLDc_2"/>
    <property type="match status" value="1"/>
</dbReference>
<evidence type="ECO:0000313" key="4">
    <source>
        <dbReference type="Proteomes" id="UP000501122"/>
    </source>
</evidence>
<dbReference type="InterPro" id="IPR006935">
    <property type="entry name" value="Helicase/UvrB_N"/>
</dbReference>
<accession>A0AAE6X3K9</accession>
<dbReference type="SUPFAM" id="SSF52540">
    <property type="entry name" value="P-loop containing nucleoside triphosphate hydrolases"/>
    <property type="match status" value="1"/>
</dbReference>
<proteinExistence type="predicted"/>
<gene>
    <name evidence="3" type="ORF">GTN30_09465</name>
</gene>
<dbReference type="PANTHER" id="PTHR47396">
    <property type="entry name" value="TYPE I RESTRICTION ENZYME ECOKI R PROTEIN"/>
    <property type="match status" value="1"/>
</dbReference>
<dbReference type="InterPro" id="IPR014001">
    <property type="entry name" value="Helicase_ATP-bd"/>
</dbReference>
<dbReference type="Pfam" id="PF00271">
    <property type="entry name" value="Helicase_C"/>
    <property type="match status" value="1"/>
</dbReference>
<evidence type="ECO:0000313" key="3">
    <source>
        <dbReference type="EMBL" id="QIH78905.1"/>
    </source>
</evidence>
<feature type="domain" description="Helicase C-terminal" evidence="2">
    <location>
        <begin position="518"/>
        <end position="669"/>
    </location>
</feature>
<dbReference type="GO" id="GO:0005829">
    <property type="term" value="C:cytosol"/>
    <property type="evidence" value="ECO:0007669"/>
    <property type="project" value="TreeGrafter"/>
</dbReference>
<dbReference type="InterPro" id="IPR001650">
    <property type="entry name" value="Helicase_C-like"/>
</dbReference>
<dbReference type="InterPro" id="IPR027417">
    <property type="entry name" value="P-loop_NTPase"/>
</dbReference>